<feature type="transmembrane region" description="Helical" evidence="1">
    <location>
        <begin position="284"/>
        <end position="303"/>
    </location>
</feature>
<feature type="transmembrane region" description="Helical" evidence="1">
    <location>
        <begin position="174"/>
        <end position="196"/>
    </location>
</feature>
<dbReference type="AlphaFoldDB" id="A0A9X0HHQ3"/>
<sequence length="368" mass="42090">MGWTKAFALGAVVLSILLTGGVVAKQIALYPVTDLLPHSDIVPALQVYTSRFLTGQSVYTEITLAGYRFLPNYPPFQWLPFVPAELLGIDYRWFAMGAWWAGLALYQWQLARLRLRWPEWLLKAVLPLLVLHFMVLTERQVVAFTVESLIFGYYALLAVALLQRSVALRASALVLCVLSRYSLALWLPLYALLLWHENPRQAWRTVLLAVVLAVVIFVPFLWHDPTIFFRAQLENYNITLDEWQNHIEDTLHGWPRHVFTGVGLAPWWYRGAEAAPNSISQLQIVHFTVCAAVPLLFGLWWWPRRERLDSRIVAVLSLKAYLVVFYAFLIVPYVYLAVLSLVWSWFVVLALSVPKANHARSSMAESIG</sequence>
<reference evidence="2 3" key="1">
    <citation type="submission" date="2015-11" db="EMBL/GenBank/DDBJ databases">
        <title>Solirubrum puertoriconensis gen. nov. an environmental bacteria isolated in Puerto Rico.</title>
        <authorList>
            <person name="Cuebas-Irizarry M.F."/>
            <person name="Montalvo-Rodriguez R."/>
        </authorList>
    </citation>
    <scope>NUCLEOTIDE SEQUENCE [LARGE SCALE GENOMIC DNA]</scope>
    <source>
        <strain evidence="2 3">MC1A</strain>
    </source>
</reference>
<protein>
    <submittedName>
        <fullName evidence="2">Uncharacterized protein</fullName>
    </submittedName>
</protein>
<proteinExistence type="predicted"/>
<feature type="transmembrane region" description="Helical" evidence="1">
    <location>
        <begin position="142"/>
        <end position="162"/>
    </location>
</feature>
<evidence type="ECO:0000256" key="1">
    <source>
        <dbReference type="SAM" id="Phobius"/>
    </source>
</evidence>
<keyword evidence="1" id="KW-0812">Transmembrane</keyword>
<dbReference type="Proteomes" id="UP000054223">
    <property type="component" value="Unassembled WGS sequence"/>
</dbReference>
<keyword evidence="3" id="KW-1185">Reference proteome</keyword>
<evidence type="ECO:0000313" key="2">
    <source>
        <dbReference type="EMBL" id="KUG06087.1"/>
    </source>
</evidence>
<feature type="transmembrane region" description="Helical" evidence="1">
    <location>
        <begin position="91"/>
        <end position="108"/>
    </location>
</feature>
<gene>
    <name evidence="2" type="ORF">ASU33_01595</name>
</gene>
<name>A0A9X0HHQ3_SOLP1</name>
<dbReference type="EMBL" id="LNAL01000008">
    <property type="protein sequence ID" value="KUG06087.1"/>
    <property type="molecule type" value="Genomic_DNA"/>
</dbReference>
<feature type="transmembrane region" description="Helical" evidence="1">
    <location>
        <begin position="202"/>
        <end position="222"/>
    </location>
</feature>
<organism evidence="2 3">
    <name type="scientific">Solirubrum puertoriconensis</name>
    <dbReference type="NCBI Taxonomy" id="1751427"/>
    <lineage>
        <taxon>Bacteria</taxon>
        <taxon>Pseudomonadati</taxon>
        <taxon>Bacteroidota</taxon>
        <taxon>Cytophagia</taxon>
        <taxon>Cytophagales</taxon>
    </lineage>
</organism>
<keyword evidence="1" id="KW-0472">Membrane</keyword>
<accession>A0A9X0HHQ3</accession>
<evidence type="ECO:0000313" key="3">
    <source>
        <dbReference type="Proteomes" id="UP000054223"/>
    </source>
</evidence>
<feature type="transmembrane region" description="Helical" evidence="1">
    <location>
        <begin position="323"/>
        <end position="353"/>
    </location>
</feature>
<keyword evidence="1" id="KW-1133">Transmembrane helix</keyword>
<comment type="caution">
    <text evidence="2">The sequence shown here is derived from an EMBL/GenBank/DDBJ whole genome shotgun (WGS) entry which is preliminary data.</text>
</comment>